<feature type="domain" description="ABC transmembrane type-1" evidence="6">
    <location>
        <begin position="23"/>
        <end position="219"/>
    </location>
</feature>
<comment type="similarity">
    <text evidence="5">Belongs to the binding-protein-dependent transport system permease family.</text>
</comment>
<dbReference type="InterPro" id="IPR049783">
    <property type="entry name" value="ABC_perm_TupB-like"/>
</dbReference>
<evidence type="ECO:0000256" key="5">
    <source>
        <dbReference type="RuleBase" id="RU363032"/>
    </source>
</evidence>
<organism evidence="7 8">
    <name type="scientific">Spiribacter pallidus</name>
    <dbReference type="NCBI Taxonomy" id="1987936"/>
    <lineage>
        <taxon>Bacteria</taxon>
        <taxon>Pseudomonadati</taxon>
        <taxon>Pseudomonadota</taxon>
        <taxon>Gammaproteobacteria</taxon>
        <taxon>Chromatiales</taxon>
        <taxon>Ectothiorhodospiraceae</taxon>
        <taxon>Spiribacter</taxon>
    </lineage>
</organism>
<dbReference type="PANTHER" id="PTHR43632">
    <property type="entry name" value="PERMEASE COMPONENT OF TUNGSTATE ABC TRANSPORTER"/>
    <property type="match status" value="1"/>
</dbReference>
<reference evidence="7 8" key="1">
    <citation type="submission" date="2024-02" db="EMBL/GenBank/DDBJ databases">
        <title>New especies of Spiribacter isolated from saline water.</title>
        <authorList>
            <person name="Leon M.J."/>
            <person name="De La Haba R."/>
            <person name="Sanchez-Porro C."/>
            <person name="Ventosa A."/>
        </authorList>
    </citation>
    <scope>NUCLEOTIDE SEQUENCE [LARGE SCALE GENOMIC DNA]</scope>
    <source>
        <strain evidence="8">ag22IC6-390</strain>
    </source>
</reference>
<name>A0ABV3TCI3_9GAMM</name>
<dbReference type="RefSeq" id="WP_367958917.1">
    <property type="nucleotide sequence ID" value="NZ_JBAKFK010000002.1"/>
</dbReference>
<evidence type="ECO:0000313" key="7">
    <source>
        <dbReference type="EMBL" id="MEX0468863.1"/>
    </source>
</evidence>
<dbReference type="SUPFAM" id="SSF161098">
    <property type="entry name" value="MetI-like"/>
    <property type="match status" value="1"/>
</dbReference>
<dbReference type="Gene3D" id="1.10.3720.10">
    <property type="entry name" value="MetI-like"/>
    <property type="match status" value="1"/>
</dbReference>
<feature type="transmembrane region" description="Helical" evidence="5">
    <location>
        <begin position="198"/>
        <end position="222"/>
    </location>
</feature>
<gene>
    <name evidence="7" type="ORF">V6X73_03840</name>
</gene>
<dbReference type="InterPro" id="IPR000515">
    <property type="entry name" value="MetI-like"/>
</dbReference>
<dbReference type="CDD" id="cd06261">
    <property type="entry name" value="TM_PBP2"/>
    <property type="match status" value="1"/>
</dbReference>
<evidence type="ECO:0000259" key="6">
    <source>
        <dbReference type="PROSITE" id="PS50928"/>
    </source>
</evidence>
<proteinExistence type="inferred from homology"/>
<keyword evidence="8" id="KW-1185">Reference proteome</keyword>
<dbReference type="EMBL" id="JBAKFM010000002">
    <property type="protein sequence ID" value="MEX0468863.1"/>
    <property type="molecule type" value="Genomic_DNA"/>
</dbReference>
<comment type="caution">
    <text evidence="7">The sequence shown here is derived from an EMBL/GenBank/DDBJ whole genome shotgun (WGS) entry which is preliminary data.</text>
</comment>
<evidence type="ECO:0000256" key="2">
    <source>
        <dbReference type="ARBA" id="ARBA00022692"/>
    </source>
</evidence>
<comment type="subcellular location">
    <subcellularLocation>
        <location evidence="1 5">Cell membrane</location>
        <topology evidence="1 5">Multi-pass membrane protein</topology>
    </subcellularLocation>
</comment>
<keyword evidence="2 5" id="KW-0812">Transmembrane</keyword>
<feature type="transmembrane region" description="Helical" evidence="5">
    <location>
        <begin position="94"/>
        <end position="115"/>
    </location>
</feature>
<accession>A0ABV3TCI3</accession>
<feature type="transmembrane region" description="Helical" evidence="5">
    <location>
        <begin position="33"/>
        <end position="53"/>
    </location>
</feature>
<dbReference type="Proteomes" id="UP001556709">
    <property type="component" value="Unassembled WGS sequence"/>
</dbReference>
<keyword evidence="5" id="KW-0813">Transport</keyword>
<evidence type="ECO:0000256" key="4">
    <source>
        <dbReference type="ARBA" id="ARBA00023136"/>
    </source>
</evidence>
<keyword evidence="3 5" id="KW-1133">Transmembrane helix</keyword>
<dbReference type="InterPro" id="IPR035906">
    <property type="entry name" value="MetI-like_sf"/>
</dbReference>
<dbReference type="NCBIfam" id="NF038017">
    <property type="entry name" value="ABC_perm1"/>
    <property type="match status" value="1"/>
</dbReference>
<dbReference type="PANTHER" id="PTHR43632:SF1">
    <property type="entry name" value="PERMEASE COMPONENT OF TUNGSTATE ABC TRANSPORTER"/>
    <property type="match status" value="1"/>
</dbReference>
<feature type="transmembrane region" description="Helical" evidence="5">
    <location>
        <begin position="60"/>
        <end position="82"/>
    </location>
</feature>
<evidence type="ECO:0000313" key="8">
    <source>
        <dbReference type="Proteomes" id="UP001556709"/>
    </source>
</evidence>
<evidence type="ECO:0000256" key="1">
    <source>
        <dbReference type="ARBA" id="ARBA00004651"/>
    </source>
</evidence>
<dbReference type="PROSITE" id="PS50928">
    <property type="entry name" value="ABC_TM1"/>
    <property type="match status" value="1"/>
</dbReference>
<keyword evidence="4 5" id="KW-0472">Membrane</keyword>
<dbReference type="Pfam" id="PF00528">
    <property type="entry name" value="BPD_transp_1"/>
    <property type="match status" value="1"/>
</dbReference>
<protein>
    <submittedName>
        <fullName evidence="7">ABC transporter permease</fullName>
    </submittedName>
</protein>
<sequence length="231" mass="24007">MLDAFASALALIATVDAELAGIVGLSLRVSLSAVFFAGLLALPVGAAVALFHFPGRSAVIVLLNALMGLPPVVAGLMIYLLLSRVGPLGPLGLLFTPTAMVIVQSLLIFPIVAALTRQIISDLWEEYREQLTSLGAGRLRAIPTLLWDGRYSLITALLAGFGRAVAEVGAVLIVGGNIAGVTRVMTTAIALETNKGNLTLALALGVILITLTIIINGLAYGLGQFARRRIG</sequence>
<evidence type="ECO:0000256" key="3">
    <source>
        <dbReference type="ARBA" id="ARBA00022989"/>
    </source>
</evidence>